<feature type="non-terminal residue" evidence="1">
    <location>
        <position position="111"/>
    </location>
</feature>
<name>A0ABR6ENH0_9ACTN</name>
<sequence length="111" mass="11387">MIVLNGGSSAGKSGIARCLQAVLPEPWLALGVDTLVDAMPAAMQDTESGIGFSPDGGVHVGPAFRALEVAWAEGVAAMVRAGARVIVDEVFLSGGEGQERWRKALAGLDVL</sequence>
<proteinExistence type="predicted"/>
<protein>
    <submittedName>
        <fullName evidence="1">Chloramphenicol phosphotransferase</fullName>
    </submittedName>
</protein>
<accession>A0ABR6ENH0</accession>
<dbReference type="Proteomes" id="UP000766698">
    <property type="component" value="Unassembled WGS sequence"/>
</dbReference>
<reference evidence="2" key="1">
    <citation type="journal article" date="2020" name="Syst. Appl. Microbiol.">
        <title>Streptomyces alkaliterrae sp. nov., isolated from an alkaline soil, and emended descriptions of Streptomyces alkaliphilus, Streptomyces calidiresistens and Streptomyces durbertensis.</title>
        <authorList>
            <person name="Swiecimska M."/>
            <person name="Golinska P."/>
            <person name="Nouioui I."/>
            <person name="Wypij M."/>
            <person name="Rai M."/>
            <person name="Sangal V."/>
            <person name="Goodfellow M."/>
        </authorList>
    </citation>
    <scope>NUCLEOTIDE SEQUENCE [LARGE SCALE GENOMIC DNA]</scope>
    <source>
        <strain evidence="2">DSM 104538</strain>
    </source>
</reference>
<evidence type="ECO:0000313" key="1">
    <source>
        <dbReference type="EMBL" id="MBB1246903.1"/>
    </source>
</evidence>
<keyword evidence="2" id="KW-1185">Reference proteome</keyword>
<organism evidence="1 2">
    <name type="scientific">Streptomyces durbertensis</name>
    <dbReference type="NCBI Taxonomy" id="2448886"/>
    <lineage>
        <taxon>Bacteria</taxon>
        <taxon>Bacillati</taxon>
        <taxon>Actinomycetota</taxon>
        <taxon>Actinomycetes</taxon>
        <taxon>Kitasatosporales</taxon>
        <taxon>Streptomycetaceae</taxon>
        <taxon>Streptomyces</taxon>
    </lineage>
</organism>
<evidence type="ECO:0000313" key="2">
    <source>
        <dbReference type="Proteomes" id="UP000766698"/>
    </source>
</evidence>
<dbReference type="Pfam" id="PF07931">
    <property type="entry name" value="CPT"/>
    <property type="match status" value="1"/>
</dbReference>
<dbReference type="Gene3D" id="3.40.50.300">
    <property type="entry name" value="P-loop containing nucleotide triphosphate hydrolases"/>
    <property type="match status" value="1"/>
</dbReference>
<dbReference type="EMBL" id="WMLF01000658">
    <property type="protein sequence ID" value="MBB1246903.1"/>
    <property type="molecule type" value="Genomic_DNA"/>
</dbReference>
<dbReference type="InterPro" id="IPR027417">
    <property type="entry name" value="P-loop_NTPase"/>
</dbReference>
<comment type="caution">
    <text evidence="1">The sequence shown here is derived from an EMBL/GenBank/DDBJ whole genome shotgun (WGS) entry which is preliminary data.</text>
</comment>
<dbReference type="SUPFAM" id="SSF52540">
    <property type="entry name" value="P-loop containing nucleoside triphosphate hydrolases"/>
    <property type="match status" value="1"/>
</dbReference>
<gene>
    <name evidence="1" type="ORF">GL263_25630</name>
</gene>